<protein>
    <submittedName>
        <fullName evidence="3">Uncharacterized protein</fullName>
    </submittedName>
</protein>
<feature type="region of interest" description="Disordered" evidence="1">
    <location>
        <begin position="1"/>
        <end position="27"/>
    </location>
</feature>
<keyword evidence="2" id="KW-0472">Membrane</keyword>
<keyword evidence="2" id="KW-1133">Transmembrane helix</keyword>
<accession>A0A8E2JVC1</accession>
<evidence type="ECO:0000313" key="4">
    <source>
        <dbReference type="Proteomes" id="UP000250140"/>
    </source>
</evidence>
<feature type="compositionally biased region" description="Low complexity" evidence="1">
    <location>
        <begin position="48"/>
        <end position="67"/>
    </location>
</feature>
<organism evidence="3 4">
    <name type="scientific">Glonium stellatum</name>
    <dbReference type="NCBI Taxonomy" id="574774"/>
    <lineage>
        <taxon>Eukaryota</taxon>
        <taxon>Fungi</taxon>
        <taxon>Dikarya</taxon>
        <taxon>Ascomycota</taxon>
        <taxon>Pezizomycotina</taxon>
        <taxon>Dothideomycetes</taxon>
        <taxon>Pleosporomycetidae</taxon>
        <taxon>Gloniales</taxon>
        <taxon>Gloniaceae</taxon>
        <taxon>Glonium</taxon>
    </lineage>
</organism>
<sequence length="283" mass="31704">MCYPQHHPQSPHFIRYPPDQTFSEKPPSEYYASHRVASSIQTRDSVISHPFSPKLSSPSSPSSIASSVVKHHDRNSETEFGSDVVHVKVPYPPRARLDLEKQTYSPHTPISPTYASITDQDALTALYNRREGNDSLHMPNRQALKILFYLSGPCALLSLLITLWTLLSLAIAVLLQPLRLCSKRPPFRDQLIGFLAPCLDLQLRLIYSAHPRITYSAPLLLLIHVFSPVAAMGVAVASWTAACFWFFSAILGDPAGQDGHNDGRATVLGVRNWWDRWLSRALR</sequence>
<dbReference type="AlphaFoldDB" id="A0A8E2JVC1"/>
<evidence type="ECO:0000313" key="3">
    <source>
        <dbReference type="EMBL" id="OCL10532.1"/>
    </source>
</evidence>
<dbReference type="EMBL" id="KV749228">
    <property type="protein sequence ID" value="OCL10532.1"/>
    <property type="molecule type" value="Genomic_DNA"/>
</dbReference>
<keyword evidence="2" id="KW-0812">Transmembrane</keyword>
<name>A0A8E2JVC1_9PEZI</name>
<feature type="transmembrane region" description="Helical" evidence="2">
    <location>
        <begin position="146"/>
        <end position="171"/>
    </location>
</feature>
<feature type="region of interest" description="Disordered" evidence="1">
    <location>
        <begin position="48"/>
        <end position="79"/>
    </location>
</feature>
<evidence type="ECO:0000256" key="2">
    <source>
        <dbReference type="SAM" id="Phobius"/>
    </source>
</evidence>
<dbReference type="OrthoDB" id="5420214at2759"/>
<dbReference type="Proteomes" id="UP000250140">
    <property type="component" value="Unassembled WGS sequence"/>
</dbReference>
<keyword evidence="4" id="KW-1185">Reference proteome</keyword>
<evidence type="ECO:0000256" key="1">
    <source>
        <dbReference type="SAM" id="MobiDB-lite"/>
    </source>
</evidence>
<reference evidence="3 4" key="1">
    <citation type="journal article" date="2016" name="Nat. Commun.">
        <title>Ectomycorrhizal ecology is imprinted in the genome of the dominant symbiotic fungus Cenococcum geophilum.</title>
        <authorList>
            <consortium name="DOE Joint Genome Institute"/>
            <person name="Peter M."/>
            <person name="Kohler A."/>
            <person name="Ohm R.A."/>
            <person name="Kuo A."/>
            <person name="Krutzmann J."/>
            <person name="Morin E."/>
            <person name="Arend M."/>
            <person name="Barry K.W."/>
            <person name="Binder M."/>
            <person name="Choi C."/>
            <person name="Clum A."/>
            <person name="Copeland A."/>
            <person name="Grisel N."/>
            <person name="Haridas S."/>
            <person name="Kipfer T."/>
            <person name="LaButti K."/>
            <person name="Lindquist E."/>
            <person name="Lipzen A."/>
            <person name="Maire R."/>
            <person name="Meier B."/>
            <person name="Mihaltcheva S."/>
            <person name="Molinier V."/>
            <person name="Murat C."/>
            <person name="Poggeler S."/>
            <person name="Quandt C.A."/>
            <person name="Sperisen C."/>
            <person name="Tritt A."/>
            <person name="Tisserant E."/>
            <person name="Crous P.W."/>
            <person name="Henrissat B."/>
            <person name="Nehls U."/>
            <person name="Egli S."/>
            <person name="Spatafora J.W."/>
            <person name="Grigoriev I.V."/>
            <person name="Martin F.M."/>
        </authorList>
    </citation>
    <scope>NUCLEOTIDE SEQUENCE [LARGE SCALE GENOMIC DNA]</scope>
    <source>
        <strain evidence="3 4">CBS 207.34</strain>
    </source>
</reference>
<gene>
    <name evidence="3" type="ORF">AOQ84DRAFT_289072</name>
</gene>
<feature type="transmembrane region" description="Helical" evidence="2">
    <location>
        <begin position="219"/>
        <end position="247"/>
    </location>
</feature>
<proteinExistence type="predicted"/>